<dbReference type="KEGG" id="pdu:PDUR_26945"/>
<reference evidence="2 3" key="1">
    <citation type="submission" date="2014-08" db="EMBL/GenBank/DDBJ databases">
        <title>Comparative genomics of the Paenibacillus odorifer group.</title>
        <authorList>
            <person name="den Bakker H.C."/>
            <person name="Tsai Y.-C."/>
            <person name="Martin N."/>
            <person name="Korlach J."/>
            <person name="Wiedmann M."/>
        </authorList>
    </citation>
    <scope>NUCLEOTIDE SEQUENCE [LARGE SCALE GENOMIC DNA]</scope>
    <source>
        <strain evidence="2 3">DSM 1735</strain>
    </source>
</reference>
<accession>A0A089J1N6</accession>
<organism evidence="2 3">
    <name type="scientific">Paenibacillus durus</name>
    <name type="common">Paenibacillus azotofixans</name>
    <dbReference type="NCBI Taxonomy" id="44251"/>
    <lineage>
        <taxon>Bacteria</taxon>
        <taxon>Bacillati</taxon>
        <taxon>Bacillota</taxon>
        <taxon>Bacilli</taxon>
        <taxon>Bacillales</taxon>
        <taxon>Paenibacillaceae</taxon>
        <taxon>Paenibacillus</taxon>
    </lineage>
</organism>
<name>A0A089J1N6_PAEDU</name>
<gene>
    <name evidence="2" type="ORF">PDUR_26945</name>
</gene>
<evidence type="ECO:0000313" key="2">
    <source>
        <dbReference type="EMBL" id="AIQ15099.1"/>
    </source>
</evidence>
<dbReference type="RefSeq" id="WP_042208774.1">
    <property type="nucleotide sequence ID" value="NZ_CP009288.1"/>
</dbReference>
<dbReference type="Proteomes" id="UP000029409">
    <property type="component" value="Chromosome"/>
</dbReference>
<dbReference type="AlphaFoldDB" id="A0A089J1N6"/>
<evidence type="ECO:0000259" key="1">
    <source>
        <dbReference type="Pfam" id="PF08874"/>
    </source>
</evidence>
<evidence type="ECO:0000313" key="3">
    <source>
        <dbReference type="Proteomes" id="UP000029409"/>
    </source>
</evidence>
<dbReference type="STRING" id="44251.PDUR_26945"/>
<dbReference type="InterPro" id="IPR014973">
    <property type="entry name" value="DUF1835"/>
</dbReference>
<protein>
    <recommendedName>
        <fullName evidence="1">DUF1835 domain-containing protein</fullName>
    </recommendedName>
</protein>
<proteinExistence type="predicted"/>
<sequence length="85" mass="10022">MLHITNGDSVANKLRQGAVQGEVVAWREIYSVGPVFRDMAQRQNREIRARYLERNLGIPREEYLKEEQERILRDLNRFSVAVPRL</sequence>
<dbReference type="EMBL" id="CP009288">
    <property type="protein sequence ID" value="AIQ15099.1"/>
    <property type="molecule type" value="Genomic_DNA"/>
</dbReference>
<feature type="domain" description="DUF1835" evidence="1">
    <location>
        <begin position="2"/>
        <end position="78"/>
    </location>
</feature>
<keyword evidence="3" id="KW-1185">Reference proteome</keyword>
<dbReference type="Pfam" id="PF08874">
    <property type="entry name" value="DUF1835"/>
    <property type="match status" value="1"/>
</dbReference>